<dbReference type="OrthoDB" id="682365at2759"/>
<feature type="domain" description="MATH" evidence="3">
    <location>
        <begin position="27"/>
        <end position="160"/>
    </location>
</feature>
<evidence type="ECO:0000256" key="1">
    <source>
        <dbReference type="ARBA" id="ARBA00004906"/>
    </source>
</evidence>
<dbReference type="SUPFAM" id="SSF49599">
    <property type="entry name" value="TRAF domain-like"/>
    <property type="match status" value="1"/>
</dbReference>
<dbReference type="AlphaFoldDB" id="A0A5J9V5D8"/>
<reference evidence="4 5" key="1">
    <citation type="journal article" date="2019" name="Sci. Rep.">
        <title>A high-quality genome of Eragrostis curvula grass provides insights into Poaceae evolution and supports new strategies to enhance forage quality.</title>
        <authorList>
            <person name="Carballo J."/>
            <person name="Santos B.A.C.M."/>
            <person name="Zappacosta D."/>
            <person name="Garbus I."/>
            <person name="Selva J.P."/>
            <person name="Gallo C.A."/>
            <person name="Diaz A."/>
            <person name="Albertini E."/>
            <person name="Caccamo M."/>
            <person name="Echenique V."/>
        </authorList>
    </citation>
    <scope>NUCLEOTIDE SEQUENCE [LARGE SCALE GENOMIC DNA]</scope>
    <source>
        <strain evidence="5">cv. Victoria</strain>
        <tissue evidence="4">Leaf</tissue>
    </source>
</reference>
<dbReference type="PANTHER" id="PTHR26379:SF396">
    <property type="entry name" value="BTB_POZ DOMAIN CONTAINING PROTEIN"/>
    <property type="match status" value="1"/>
</dbReference>
<dbReference type="InterPro" id="IPR011333">
    <property type="entry name" value="SKP1/BTB/POZ_sf"/>
</dbReference>
<sequence length="414" mass="45094">MPPQPGSGAADDAAAPSRSVIIGAAATGRRLIEIEGYSHTKERLPNGRSVALRPFSVGGHSWQLAYYPNNEVREFPGFITISFRRLGELGRRSAGAPVCAQVTLSLLDAAGQPVPSHTESSGMMDFSNFSGISFHEFINRAWLEESEHLVDNRFTIMCEVVVPMEVRVEERGAKPPPTAAPPLVMVPPSNLHQNFGALLSSKEGADVMFEVAAAVIFVDDMEAEVFRALLAFVYTDALPDSPKMKEKEEAAMAQHLLVAADRYNMERLKLICEDKLCKHINTGTVGTILALAEQHNCAGLKKACLHFLGSSSILNDVIATESFEHLARSCPSVMKELISNISTPVPTDLGETSQRDMGWHAMLPFARQTSYWCRVMVMVVLSVVSSLKGGNALLSCLCLVVAFLCGYKLTEKLI</sequence>
<dbReference type="SUPFAM" id="SSF54695">
    <property type="entry name" value="POZ domain"/>
    <property type="match status" value="1"/>
</dbReference>
<dbReference type="Pfam" id="PF22486">
    <property type="entry name" value="MATH_2"/>
    <property type="match status" value="1"/>
</dbReference>
<comment type="caution">
    <text evidence="4">The sequence shown here is derived from an EMBL/GenBank/DDBJ whole genome shotgun (WGS) entry which is preliminary data.</text>
</comment>
<keyword evidence="5" id="KW-1185">Reference proteome</keyword>
<dbReference type="PROSITE" id="PS50144">
    <property type="entry name" value="MATH"/>
    <property type="match status" value="1"/>
</dbReference>
<dbReference type="InterPro" id="IPR002083">
    <property type="entry name" value="MATH/TRAF_dom"/>
</dbReference>
<feature type="non-terminal residue" evidence="4">
    <location>
        <position position="1"/>
    </location>
</feature>
<evidence type="ECO:0000259" key="3">
    <source>
        <dbReference type="PROSITE" id="PS50144"/>
    </source>
</evidence>
<name>A0A5J9V5D8_9POAL</name>
<dbReference type="GO" id="GO:0016567">
    <property type="term" value="P:protein ubiquitination"/>
    <property type="evidence" value="ECO:0007669"/>
    <property type="project" value="InterPro"/>
</dbReference>
<comment type="pathway">
    <text evidence="1">Protein modification; protein ubiquitination.</text>
</comment>
<dbReference type="Gramene" id="TVU31145">
    <property type="protein sequence ID" value="TVU31145"/>
    <property type="gene ID" value="EJB05_22817"/>
</dbReference>
<organism evidence="4 5">
    <name type="scientific">Eragrostis curvula</name>
    <name type="common">weeping love grass</name>
    <dbReference type="NCBI Taxonomy" id="38414"/>
    <lineage>
        <taxon>Eukaryota</taxon>
        <taxon>Viridiplantae</taxon>
        <taxon>Streptophyta</taxon>
        <taxon>Embryophyta</taxon>
        <taxon>Tracheophyta</taxon>
        <taxon>Spermatophyta</taxon>
        <taxon>Magnoliopsida</taxon>
        <taxon>Liliopsida</taxon>
        <taxon>Poales</taxon>
        <taxon>Poaceae</taxon>
        <taxon>PACMAD clade</taxon>
        <taxon>Chloridoideae</taxon>
        <taxon>Eragrostideae</taxon>
        <taxon>Eragrostidinae</taxon>
        <taxon>Eragrostis</taxon>
    </lineage>
</organism>
<dbReference type="SMART" id="SM00225">
    <property type="entry name" value="BTB"/>
    <property type="match status" value="1"/>
</dbReference>
<accession>A0A5J9V5D8</accession>
<dbReference type="Pfam" id="PF24570">
    <property type="entry name" value="BACK_BPM_SPOP"/>
    <property type="match status" value="1"/>
</dbReference>
<dbReference type="Gene3D" id="1.25.40.420">
    <property type="match status" value="1"/>
</dbReference>
<dbReference type="Gene3D" id="2.60.210.10">
    <property type="entry name" value="Apoptosis, Tumor Necrosis Factor Receptor Associated Protein 2, Chain A"/>
    <property type="match status" value="1"/>
</dbReference>
<dbReference type="InterPro" id="IPR045005">
    <property type="entry name" value="BPM1-6"/>
</dbReference>
<gene>
    <name evidence="4" type="ORF">EJB05_22817</name>
</gene>
<proteinExistence type="inferred from homology"/>
<evidence type="ECO:0000256" key="2">
    <source>
        <dbReference type="ARBA" id="ARBA00010846"/>
    </source>
</evidence>
<dbReference type="PANTHER" id="PTHR26379">
    <property type="entry name" value="BTB/POZ AND MATH DOMAIN-CONTAINING PROTEIN 1"/>
    <property type="match status" value="1"/>
</dbReference>
<dbReference type="Proteomes" id="UP000324897">
    <property type="component" value="Chromosome 1"/>
</dbReference>
<dbReference type="InterPro" id="IPR008974">
    <property type="entry name" value="TRAF-like"/>
</dbReference>
<protein>
    <recommendedName>
        <fullName evidence="3">MATH domain-containing protein</fullName>
    </recommendedName>
</protein>
<evidence type="ECO:0000313" key="4">
    <source>
        <dbReference type="EMBL" id="TVU31145.1"/>
    </source>
</evidence>
<evidence type="ECO:0000313" key="5">
    <source>
        <dbReference type="Proteomes" id="UP000324897"/>
    </source>
</evidence>
<dbReference type="CDD" id="cd00121">
    <property type="entry name" value="MATH"/>
    <property type="match status" value="1"/>
</dbReference>
<dbReference type="EMBL" id="RWGY01000011">
    <property type="protein sequence ID" value="TVU31145.1"/>
    <property type="molecule type" value="Genomic_DNA"/>
</dbReference>
<dbReference type="Pfam" id="PF00651">
    <property type="entry name" value="BTB"/>
    <property type="match status" value="1"/>
</dbReference>
<dbReference type="Gene3D" id="3.30.710.10">
    <property type="entry name" value="Potassium Channel Kv1.1, Chain A"/>
    <property type="match status" value="1"/>
</dbReference>
<comment type="similarity">
    <text evidence="2">Belongs to the Tdpoz family.</text>
</comment>
<dbReference type="InterPro" id="IPR000210">
    <property type="entry name" value="BTB/POZ_dom"/>
</dbReference>
<dbReference type="InterPro" id="IPR056423">
    <property type="entry name" value="BACK_BPM_SPOP"/>
</dbReference>